<feature type="chain" id="PRO_5002433083" description="Chemokine interleukin-8-like domain-containing protein" evidence="1">
    <location>
        <begin position="23"/>
        <end position="49"/>
    </location>
</feature>
<reference evidence="2" key="1">
    <citation type="submission" date="2014-11" db="EMBL/GenBank/DDBJ databases">
        <authorList>
            <person name="Amaro Gonzalez C."/>
        </authorList>
    </citation>
    <scope>NUCLEOTIDE SEQUENCE</scope>
</reference>
<sequence>MSDSRKLAVLAALFIIFGCVASDSFRRPDTVITRCCTSVTSMITEKNPR</sequence>
<evidence type="ECO:0008006" key="3">
    <source>
        <dbReference type="Google" id="ProtNLM"/>
    </source>
</evidence>
<dbReference type="AlphaFoldDB" id="A0A0E9TY93"/>
<dbReference type="EMBL" id="GBXM01050066">
    <property type="protein sequence ID" value="JAH58511.1"/>
    <property type="molecule type" value="Transcribed_RNA"/>
</dbReference>
<keyword evidence="1" id="KW-0732">Signal</keyword>
<organism evidence="2">
    <name type="scientific">Anguilla anguilla</name>
    <name type="common">European freshwater eel</name>
    <name type="synonym">Muraena anguilla</name>
    <dbReference type="NCBI Taxonomy" id="7936"/>
    <lineage>
        <taxon>Eukaryota</taxon>
        <taxon>Metazoa</taxon>
        <taxon>Chordata</taxon>
        <taxon>Craniata</taxon>
        <taxon>Vertebrata</taxon>
        <taxon>Euteleostomi</taxon>
        <taxon>Actinopterygii</taxon>
        <taxon>Neopterygii</taxon>
        <taxon>Teleostei</taxon>
        <taxon>Anguilliformes</taxon>
        <taxon>Anguillidae</taxon>
        <taxon>Anguilla</taxon>
    </lineage>
</organism>
<evidence type="ECO:0000313" key="2">
    <source>
        <dbReference type="EMBL" id="JAH58511.1"/>
    </source>
</evidence>
<accession>A0A0E9TY93</accession>
<proteinExistence type="predicted"/>
<protein>
    <recommendedName>
        <fullName evidence="3">Chemokine interleukin-8-like domain-containing protein</fullName>
    </recommendedName>
</protein>
<dbReference type="PROSITE" id="PS51257">
    <property type="entry name" value="PROKAR_LIPOPROTEIN"/>
    <property type="match status" value="1"/>
</dbReference>
<feature type="signal peptide" evidence="1">
    <location>
        <begin position="1"/>
        <end position="22"/>
    </location>
</feature>
<name>A0A0E9TY93_ANGAN</name>
<reference evidence="2" key="2">
    <citation type="journal article" date="2015" name="Fish Shellfish Immunol.">
        <title>Early steps in the European eel (Anguilla anguilla)-Vibrio vulnificus interaction in the gills: Role of the RtxA13 toxin.</title>
        <authorList>
            <person name="Callol A."/>
            <person name="Pajuelo D."/>
            <person name="Ebbesson L."/>
            <person name="Teles M."/>
            <person name="MacKenzie S."/>
            <person name="Amaro C."/>
        </authorList>
    </citation>
    <scope>NUCLEOTIDE SEQUENCE</scope>
</reference>
<evidence type="ECO:0000256" key="1">
    <source>
        <dbReference type="SAM" id="SignalP"/>
    </source>
</evidence>